<name>A0ABP7RIC4_9SPHN</name>
<keyword evidence="2" id="KW-1185">Reference proteome</keyword>
<gene>
    <name evidence="1" type="ORF">GCM10022211_04340</name>
</gene>
<reference evidence="2" key="1">
    <citation type="journal article" date="2019" name="Int. J. Syst. Evol. Microbiol.">
        <title>The Global Catalogue of Microorganisms (GCM) 10K type strain sequencing project: providing services to taxonomists for standard genome sequencing and annotation.</title>
        <authorList>
            <consortium name="The Broad Institute Genomics Platform"/>
            <consortium name="The Broad Institute Genome Sequencing Center for Infectious Disease"/>
            <person name="Wu L."/>
            <person name="Ma J."/>
        </authorList>
    </citation>
    <scope>NUCLEOTIDE SEQUENCE [LARGE SCALE GENOMIC DNA]</scope>
    <source>
        <strain evidence="2">JCM 16603</strain>
    </source>
</reference>
<dbReference type="EMBL" id="BAAAZD010000001">
    <property type="protein sequence ID" value="GAA3997898.1"/>
    <property type="molecule type" value="Genomic_DNA"/>
</dbReference>
<comment type="caution">
    <text evidence="1">The sequence shown here is derived from an EMBL/GenBank/DDBJ whole genome shotgun (WGS) entry which is preliminary data.</text>
</comment>
<accession>A0ABP7RIC4</accession>
<evidence type="ECO:0000313" key="1">
    <source>
        <dbReference type="EMBL" id="GAA3997898.1"/>
    </source>
</evidence>
<evidence type="ECO:0000313" key="2">
    <source>
        <dbReference type="Proteomes" id="UP001501310"/>
    </source>
</evidence>
<proteinExistence type="predicted"/>
<sequence length="171" mass="18368">MPTGTGRPSLGGFTLEPVAMMSRRLALVGGCSLLAEAPAAALEPPERIALPVISQGCNRVADPNTVTVCGDRDRRYRIDPTTLQALRSIEHRDDPANRPRPRAITEGCSGVGPMDACGGNLPLSDMALRAIGIAIKALREEDLRPLLRQGPTDYEVYQRAQAEAEASKQRP</sequence>
<protein>
    <recommendedName>
        <fullName evidence="3">Secreted protein</fullName>
    </recommendedName>
</protein>
<dbReference type="Proteomes" id="UP001501310">
    <property type="component" value="Unassembled WGS sequence"/>
</dbReference>
<evidence type="ECO:0008006" key="3">
    <source>
        <dbReference type="Google" id="ProtNLM"/>
    </source>
</evidence>
<organism evidence="1 2">
    <name type="scientific">Sphingomonas humi</name>
    <dbReference type="NCBI Taxonomy" id="335630"/>
    <lineage>
        <taxon>Bacteria</taxon>
        <taxon>Pseudomonadati</taxon>
        <taxon>Pseudomonadota</taxon>
        <taxon>Alphaproteobacteria</taxon>
        <taxon>Sphingomonadales</taxon>
        <taxon>Sphingomonadaceae</taxon>
        <taxon>Sphingomonas</taxon>
    </lineage>
</organism>